<name>A0A6J6PYL0_9ZZZZ</name>
<accession>A0A6J6PYL0</accession>
<feature type="transmembrane region" description="Helical" evidence="1">
    <location>
        <begin position="144"/>
        <end position="162"/>
    </location>
</feature>
<keyword evidence="1" id="KW-1133">Transmembrane helix</keyword>
<evidence type="ECO:0000313" key="2">
    <source>
        <dbReference type="EMBL" id="CAB4701915.1"/>
    </source>
</evidence>
<keyword evidence="1" id="KW-0812">Transmembrane</keyword>
<reference evidence="2" key="1">
    <citation type="submission" date="2020-05" db="EMBL/GenBank/DDBJ databases">
        <authorList>
            <person name="Chiriac C."/>
            <person name="Salcher M."/>
            <person name="Ghai R."/>
            <person name="Kavagutti S V."/>
        </authorList>
    </citation>
    <scope>NUCLEOTIDE SEQUENCE</scope>
</reference>
<gene>
    <name evidence="2" type="ORF">UFOPK2579_00981</name>
</gene>
<organism evidence="2">
    <name type="scientific">freshwater metagenome</name>
    <dbReference type="NCBI Taxonomy" id="449393"/>
    <lineage>
        <taxon>unclassified sequences</taxon>
        <taxon>metagenomes</taxon>
        <taxon>ecological metagenomes</taxon>
    </lineage>
</organism>
<dbReference type="AlphaFoldDB" id="A0A6J6PYL0"/>
<dbReference type="EMBL" id="CAEZXR010000096">
    <property type="protein sequence ID" value="CAB4701915.1"/>
    <property type="molecule type" value="Genomic_DNA"/>
</dbReference>
<feature type="transmembrane region" description="Helical" evidence="1">
    <location>
        <begin position="112"/>
        <end position="132"/>
    </location>
</feature>
<feature type="transmembrane region" description="Helical" evidence="1">
    <location>
        <begin position="88"/>
        <end position="106"/>
    </location>
</feature>
<feature type="transmembrane region" description="Helical" evidence="1">
    <location>
        <begin position="56"/>
        <end position="76"/>
    </location>
</feature>
<protein>
    <submittedName>
        <fullName evidence="2">Unannotated protein</fullName>
    </submittedName>
</protein>
<keyword evidence="1" id="KW-0472">Membrane</keyword>
<sequence length="276" mass="28701">MVGAVVGAAAVLVAVLAVAHARGTDLGELWEAVVVFRGDAARVIAESATGSTTARLAGLLGALAASGAPLLAVVLLRSWRRPAAGATDLRVAALAVLGWELVVVLLGGSYWLHYLVGLVPGLVLVAATATASDPGSATPRSWRTAYALAAVSSVVAVGWIGLRPIERIEAPAIAYLQQHVEPGDTGLVAFGAANIVQAAGLESPYPDLWSLPVRVRDPDLQRLARVLAGPDRPTWLVLTGTSLGTWGIDPTAAEPYLARHYTLVARTGDFTIYRIL</sequence>
<evidence type="ECO:0000256" key="1">
    <source>
        <dbReference type="SAM" id="Phobius"/>
    </source>
</evidence>
<proteinExistence type="predicted"/>